<reference evidence="3" key="1">
    <citation type="submission" date="2021-10" db="EMBL/GenBank/DDBJ databases">
        <title>Streptomyces nigrumlapis sp.nov.,an antimicrobial producing actinobacterium isolated from Black Gobi rocks.</title>
        <authorList>
            <person name="Wen Y."/>
            <person name="Zhang W."/>
            <person name="Liu X.G."/>
        </authorList>
    </citation>
    <scope>NUCLEOTIDE SEQUENCE</scope>
    <source>
        <strain evidence="3">ST13-2-2</strain>
    </source>
</reference>
<evidence type="ECO:0000313" key="3">
    <source>
        <dbReference type="EMBL" id="UQA90592.1"/>
    </source>
</evidence>
<feature type="domain" description="PepSY" evidence="2">
    <location>
        <begin position="139"/>
        <end position="196"/>
    </location>
</feature>
<keyword evidence="4" id="KW-1185">Reference proteome</keyword>
<dbReference type="RefSeq" id="WP_248861333.1">
    <property type="nucleotide sequence ID" value="NZ_CP086322.1"/>
</dbReference>
<evidence type="ECO:0000256" key="1">
    <source>
        <dbReference type="SAM" id="MobiDB-lite"/>
    </source>
</evidence>
<feature type="compositionally biased region" description="Basic and acidic residues" evidence="1">
    <location>
        <begin position="116"/>
        <end position="132"/>
    </location>
</feature>
<organism evidence="3 4">
    <name type="scientific">Streptomyces halobius</name>
    <dbReference type="NCBI Taxonomy" id="2879846"/>
    <lineage>
        <taxon>Bacteria</taxon>
        <taxon>Bacillati</taxon>
        <taxon>Actinomycetota</taxon>
        <taxon>Actinomycetes</taxon>
        <taxon>Kitasatosporales</taxon>
        <taxon>Streptomycetaceae</taxon>
        <taxon>Streptomyces</taxon>
    </lineage>
</organism>
<feature type="domain" description="PepSY" evidence="2">
    <location>
        <begin position="60"/>
        <end position="114"/>
    </location>
</feature>
<feature type="compositionally biased region" description="Acidic residues" evidence="1">
    <location>
        <begin position="1"/>
        <end position="10"/>
    </location>
</feature>
<proteinExistence type="predicted"/>
<dbReference type="EMBL" id="CP086322">
    <property type="protein sequence ID" value="UQA90592.1"/>
    <property type="molecule type" value="Genomic_DNA"/>
</dbReference>
<evidence type="ECO:0000259" key="2">
    <source>
        <dbReference type="Pfam" id="PF03413"/>
    </source>
</evidence>
<sequence>MSGCGDEEVEGPAAPSPASPGTEGATRSPTPPASPTPTGRLTEDQAGRKALVPSAKTVWDQAARAATAKVSGSKLVEIELDRSADGGPEWDTKVATTDGTAHDVRVDAVTGKVTHSRAEPDQDSDDKRELADQLRGAEISPQQAVTTATDREEGVVTAVGLEDSDGGATAWSVDVVTQDDWYKTTFDIDTANGKVLHQEVDRD</sequence>
<dbReference type="Gene3D" id="3.10.450.40">
    <property type="match status" value="2"/>
</dbReference>
<protein>
    <submittedName>
        <fullName evidence="3">PepSY domain-containing protein</fullName>
    </submittedName>
</protein>
<accession>A0ABY4LZE0</accession>
<dbReference type="Proteomes" id="UP000830115">
    <property type="component" value="Chromosome"/>
</dbReference>
<name>A0ABY4LZE0_9ACTN</name>
<gene>
    <name evidence="3" type="ORF">K9S39_00575</name>
</gene>
<feature type="region of interest" description="Disordered" evidence="1">
    <location>
        <begin position="1"/>
        <end position="152"/>
    </location>
</feature>
<dbReference type="InterPro" id="IPR025711">
    <property type="entry name" value="PepSY"/>
</dbReference>
<evidence type="ECO:0000313" key="4">
    <source>
        <dbReference type="Proteomes" id="UP000830115"/>
    </source>
</evidence>
<feature type="compositionally biased region" description="Low complexity" evidence="1">
    <location>
        <begin position="19"/>
        <end position="28"/>
    </location>
</feature>
<dbReference type="Pfam" id="PF03413">
    <property type="entry name" value="PepSY"/>
    <property type="match status" value="2"/>
</dbReference>